<dbReference type="RefSeq" id="WP_147149735.1">
    <property type="nucleotide sequence ID" value="NZ_BKAJ01000042.1"/>
</dbReference>
<feature type="domain" description="Amidohydrolase-related" evidence="2">
    <location>
        <begin position="122"/>
        <end position="377"/>
    </location>
</feature>
<dbReference type="Gene3D" id="3.20.20.140">
    <property type="entry name" value="Metal-dependent hydrolases"/>
    <property type="match status" value="1"/>
</dbReference>
<dbReference type="PANTHER" id="PTHR21240">
    <property type="entry name" value="2-AMINO-3-CARBOXYLMUCONATE-6-SEMIALDEHYDE DECARBOXYLASE"/>
    <property type="match status" value="1"/>
</dbReference>
<organism evidence="3 4">
    <name type="scientific">Reyranella soli</name>
    <dbReference type="NCBI Taxonomy" id="1230389"/>
    <lineage>
        <taxon>Bacteria</taxon>
        <taxon>Pseudomonadati</taxon>
        <taxon>Pseudomonadota</taxon>
        <taxon>Alphaproteobacteria</taxon>
        <taxon>Hyphomicrobiales</taxon>
        <taxon>Reyranellaceae</taxon>
        <taxon>Reyranella</taxon>
    </lineage>
</organism>
<accession>A0A512N9I6</accession>
<keyword evidence="1" id="KW-0456">Lyase</keyword>
<evidence type="ECO:0000256" key="1">
    <source>
        <dbReference type="ARBA" id="ARBA00023239"/>
    </source>
</evidence>
<protein>
    <submittedName>
        <fullName evidence="3">Amidohydrolase</fullName>
    </submittedName>
</protein>
<dbReference type="PANTHER" id="PTHR21240:SF28">
    <property type="entry name" value="ISO-OROTATE DECARBOXYLASE (EUROFUNG)"/>
    <property type="match status" value="1"/>
</dbReference>
<dbReference type="GO" id="GO:0016831">
    <property type="term" value="F:carboxy-lyase activity"/>
    <property type="evidence" value="ECO:0007669"/>
    <property type="project" value="InterPro"/>
</dbReference>
<dbReference type="InterPro" id="IPR032466">
    <property type="entry name" value="Metal_Hydrolase"/>
</dbReference>
<proteinExistence type="predicted"/>
<dbReference type="OrthoDB" id="9799024at2"/>
<evidence type="ECO:0000313" key="3">
    <source>
        <dbReference type="EMBL" id="GEP55646.1"/>
    </source>
</evidence>
<dbReference type="GO" id="GO:0005737">
    <property type="term" value="C:cytoplasm"/>
    <property type="evidence" value="ECO:0007669"/>
    <property type="project" value="TreeGrafter"/>
</dbReference>
<dbReference type="Pfam" id="PF04909">
    <property type="entry name" value="Amidohydro_2"/>
    <property type="match status" value="1"/>
</dbReference>
<sequence>MHYDVISADGHVDLIWLPPDLFTRNASAAFKDRMPHVVEGPKGPEWVSAKGAKFGLVNGMGSAGREYVPGVIHRSDRMASTGLYDDGKKGIRRLTEPEMRLKDQDRDGVQAEILYGVLGSSGRLNDPEAALEMLRIYNDWLHDFCRAAPDRLIGLANIPNYNMEDSVAEAMRCAKRGVRGFDVANRPDMTPLWDPFWEPLWQCAHETGIPVHFHTIGGRSPDYSKMPQYVVRRVQATHITSFQMHMGYMLMSLVFSGALERFPNLKIVIGEAGLGWIPYVLQHMDLEWEDQFKDLDLKMKPSEYWHRQCYATYQTDPVGIRLLDLLGEDNVMWGSDYPHPDGIWPDSQEFLTRELSGVSAEARRKITRHNAMKLYRLSN</sequence>
<dbReference type="AlphaFoldDB" id="A0A512N9I6"/>
<dbReference type="InterPro" id="IPR006680">
    <property type="entry name" value="Amidohydro-rel"/>
</dbReference>
<evidence type="ECO:0000259" key="2">
    <source>
        <dbReference type="Pfam" id="PF04909"/>
    </source>
</evidence>
<name>A0A512N9I6_9HYPH</name>
<comment type="caution">
    <text evidence="3">The sequence shown here is derived from an EMBL/GenBank/DDBJ whole genome shotgun (WGS) entry which is preliminary data.</text>
</comment>
<dbReference type="EMBL" id="BKAJ01000042">
    <property type="protein sequence ID" value="GEP55646.1"/>
    <property type="molecule type" value="Genomic_DNA"/>
</dbReference>
<gene>
    <name evidence="3" type="ORF">RSO01_28120</name>
</gene>
<dbReference type="InterPro" id="IPR032465">
    <property type="entry name" value="ACMSD"/>
</dbReference>
<dbReference type="GO" id="GO:0016787">
    <property type="term" value="F:hydrolase activity"/>
    <property type="evidence" value="ECO:0007669"/>
    <property type="project" value="UniProtKB-KW"/>
</dbReference>
<evidence type="ECO:0000313" key="4">
    <source>
        <dbReference type="Proteomes" id="UP000321058"/>
    </source>
</evidence>
<reference evidence="3 4" key="1">
    <citation type="submission" date="2019-07" db="EMBL/GenBank/DDBJ databases">
        <title>Whole genome shotgun sequence of Reyranella soli NBRC 108950.</title>
        <authorList>
            <person name="Hosoyama A."/>
            <person name="Uohara A."/>
            <person name="Ohji S."/>
            <person name="Ichikawa N."/>
        </authorList>
    </citation>
    <scope>NUCLEOTIDE SEQUENCE [LARGE SCALE GENOMIC DNA]</scope>
    <source>
        <strain evidence="3 4">NBRC 108950</strain>
    </source>
</reference>
<dbReference type="Proteomes" id="UP000321058">
    <property type="component" value="Unassembled WGS sequence"/>
</dbReference>
<dbReference type="GO" id="GO:0019748">
    <property type="term" value="P:secondary metabolic process"/>
    <property type="evidence" value="ECO:0007669"/>
    <property type="project" value="TreeGrafter"/>
</dbReference>
<dbReference type="SUPFAM" id="SSF51556">
    <property type="entry name" value="Metallo-dependent hydrolases"/>
    <property type="match status" value="1"/>
</dbReference>
<keyword evidence="4" id="KW-1185">Reference proteome</keyword>
<keyword evidence="3" id="KW-0378">Hydrolase</keyword>